<feature type="domain" description="HTH OST-type" evidence="2">
    <location>
        <begin position="214"/>
        <end position="290"/>
    </location>
</feature>
<organism evidence="3 4">
    <name type="scientific">Prorocentrum cordatum</name>
    <dbReference type="NCBI Taxonomy" id="2364126"/>
    <lineage>
        <taxon>Eukaryota</taxon>
        <taxon>Sar</taxon>
        <taxon>Alveolata</taxon>
        <taxon>Dinophyceae</taxon>
        <taxon>Prorocentrales</taxon>
        <taxon>Prorocentraceae</taxon>
        <taxon>Prorocentrum</taxon>
    </lineage>
</organism>
<evidence type="ECO:0000313" key="4">
    <source>
        <dbReference type="Proteomes" id="UP001189429"/>
    </source>
</evidence>
<feature type="non-terminal residue" evidence="3">
    <location>
        <position position="1"/>
    </location>
</feature>
<dbReference type="InterPro" id="IPR041966">
    <property type="entry name" value="LOTUS-like"/>
</dbReference>
<protein>
    <recommendedName>
        <fullName evidence="2">HTH OST-type domain-containing protein</fullName>
    </recommendedName>
</protein>
<gene>
    <name evidence="3" type="ORF">PCOR1329_LOCUS1904</name>
</gene>
<evidence type="ECO:0000256" key="1">
    <source>
        <dbReference type="SAM" id="MobiDB-lite"/>
    </source>
</evidence>
<sequence length="298" mass="31566">GPGLEYAGSLSDCLRHFPVRRPESPRGRAGAAQEGPPPTERSAGEADGERARLARERLRGAPVVYQGRASHPRLGTNVAMQLELFSYGRRARGVWFMLGKSVDVAAERTGKWPLIVRSVGGGTRATLLGKDVALHRVAGEFFLGADGGGSFELLQCLQISLSAEPADWGSSSHCGSSCADSSEALAIQEPTGNYGVKLPVQSSGTKAPVDIFTSEAHLAEALVEVLKMYPAGIDLAQLKPAIHRSSGIWVSEALLGYKKLRDLIRSPSLSKACRFQCQGSGSRVFGCTSAVQAAGHLL</sequence>
<proteinExistence type="predicted"/>
<comment type="caution">
    <text evidence="3">The sequence shown here is derived from an EMBL/GenBank/DDBJ whole genome shotgun (WGS) entry which is preliminary data.</text>
</comment>
<keyword evidence="4" id="KW-1185">Reference proteome</keyword>
<evidence type="ECO:0000259" key="2">
    <source>
        <dbReference type="PROSITE" id="PS51644"/>
    </source>
</evidence>
<accession>A0ABN9PF59</accession>
<dbReference type="Gene3D" id="3.30.420.610">
    <property type="entry name" value="LOTUS domain-like"/>
    <property type="match status" value="1"/>
</dbReference>
<dbReference type="PROSITE" id="PS51644">
    <property type="entry name" value="HTH_OST"/>
    <property type="match status" value="1"/>
</dbReference>
<dbReference type="Pfam" id="PF12872">
    <property type="entry name" value="OST-HTH"/>
    <property type="match status" value="1"/>
</dbReference>
<dbReference type="Proteomes" id="UP001189429">
    <property type="component" value="Unassembled WGS sequence"/>
</dbReference>
<feature type="region of interest" description="Disordered" evidence="1">
    <location>
        <begin position="17"/>
        <end position="50"/>
    </location>
</feature>
<dbReference type="InterPro" id="IPR025605">
    <property type="entry name" value="OST-HTH/LOTUS_dom"/>
</dbReference>
<evidence type="ECO:0000313" key="3">
    <source>
        <dbReference type="EMBL" id="CAK0790685.1"/>
    </source>
</evidence>
<name>A0ABN9PF59_9DINO</name>
<dbReference type="EMBL" id="CAUYUJ010000460">
    <property type="protein sequence ID" value="CAK0790685.1"/>
    <property type="molecule type" value="Genomic_DNA"/>
</dbReference>
<reference evidence="3" key="1">
    <citation type="submission" date="2023-10" db="EMBL/GenBank/DDBJ databases">
        <authorList>
            <person name="Chen Y."/>
            <person name="Shah S."/>
            <person name="Dougan E. K."/>
            <person name="Thang M."/>
            <person name="Chan C."/>
        </authorList>
    </citation>
    <scope>NUCLEOTIDE SEQUENCE [LARGE SCALE GENOMIC DNA]</scope>
</reference>